<feature type="domain" description="DUF4190" evidence="3">
    <location>
        <begin position="53"/>
        <end position="114"/>
    </location>
</feature>
<keyword evidence="5" id="KW-1185">Reference proteome</keyword>
<feature type="region of interest" description="Disordered" evidence="1">
    <location>
        <begin position="1"/>
        <end position="32"/>
    </location>
</feature>
<evidence type="ECO:0000256" key="1">
    <source>
        <dbReference type="SAM" id="MobiDB-lite"/>
    </source>
</evidence>
<sequence>MTQQDPRTGQQQPYAQPGQYPQPQYQAQPPVAPQPQYLQQPAYYAVAAPTNVLATLSLIASIVGFFSFAILSIAGIVMGHISLSQIKRRGENGRGMAIAGLIIGYIGVAFWIVLIAFWLFILGAVVTAGAATSSYA</sequence>
<evidence type="ECO:0000313" key="5">
    <source>
        <dbReference type="Proteomes" id="UP000831786"/>
    </source>
</evidence>
<keyword evidence="2" id="KW-0472">Membrane</keyword>
<evidence type="ECO:0000256" key="2">
    <source>
        <dbReference type="SAM" id="Phobius"/>
    </source>
</evidence>
<dbReference type="EMBL" id="CP095045">
    <property type="protein sequence ID" value="UOQ57994.1"/>
    <property type="molecule type" value="Genomic_DNA"/>
</dbReference>
<protein>
    <submittedName>
        <fullName evidence="4">DUF4190 domain-containing protein</fullName>
    </submittedName>
</protein>
<feature type="compositionally biased region" description="Low complexity" evidence="1">
    <location>
        <begin position="10"/>
        <end position="32"/>
    </location>
</feature>
<gene>
    <name evidence="4" type="ORF">MUN78_03895</name>
</gene>
<evidence type="ECO:0000259" key="3">
    <source>
        <dbReference type="Pfam" id="PF13828"/>
    </source>
</evidence>
<organism evidence="4 5">
    <name type="scientific">Leucobacter allii</name>
    <dbReference type="NCBI Taxonomy" id="2932247"/>
    <lineage>
        <taxon>Bacteria</taxon>
        <taxon>Bacillati</taxon>
        <taxon>Actinomycetota</taxon>
        <taxon>Actinomycetes</taxon>
        <taxon>Micrococcales</taxon>
        <taxon>Microbacteriaceae</taxon>
        <taxon>Leucobacter</taxon>
    </lineage>
</organism>
<accession>A0ABY4FNY1</accession>
<feature type="transmembrane region" description="Helical" evidence="2">
    <location>
        <begin position="52"/>
        <end position="77"/>
    </location>
</feature>
<dbReference type="InterPro" id="IPR025241">
    <property type="entry name" value="DUF4190"/>
</dbReference>
<dbReference type="RefSeq" id="WP_244728904.1">
    <property type="nucleotide sequence ID" value="NZ_CP095045.1"/>
</dbReference>
<evidence type="ECO:0000313" key="4">
    <source>
        <dbReference type="EMBL" id="UOQ57994.1"/>
    </source>
</evidence>
<reference evidence="4 5" key="1">
    <citation type="submission" date="2022-04" db="EMBL/GenBank/DDBJ databases">
        <title>Leucobacter sp. isolated from rhizosphere of garlic.</title>
        <authorList>
            <person name="Won M."/>
            <person name="Lee C.-M."/>
            <person name="Woen H.-Y."/>
            <person name="Kwon S.-W."/>
        </authorList>
    </citation>
    <scope>NUCLEOTIDE SEQUENCE [LARGE SCALE GENOMIC DNA]</scope>
    <source>
        <strain evidence="4 5">H21R-40</strain>
    </source>
</reference>
<proteinExistence type="predicted"/>
<keyword evidence="2" id="KW-0812">Transmembrane</keyword>
<keyword evidence="2" id="KW-1133">Transmembrane helix</keyword>
<dbReference type="Proteomes" id="UP000831786">
    <property type="component" value="Chromosome"/>
</dbReference>
<feature type="transmembrane region" description="Helical" evidence="2">
    <location>
        <begin position="98"/>
        <end position="131"/>
    </location>
</feature>
<dbReference type="Pfam" id="PF13828">
    <property type="entry name" value="DUF4190"/>
    <property type="match status" value="1"/>
</dbReference>
<name>A0ABY4FNY1_9MICO</name>